<evidence type="ECO:0000256" key="10">
    <source>
        <dbReference type="ARBA" id="ARBA00049295"/>
    </source>
</evidence>
<protein>
    <recommendedName>
        <fullName evidence="11">GTP cyclohydrolase-2</fullName>
        <ecNumber evidence="11">3.5.4.25</ecNumber>
    </recommendedName>
    <alternativeName>
        <fullName evidence="11">GTP cyclohydrolase II</fullName>
    </alternativeName>
</protein>
<evidence type="ECO:0000256" key="4">
    <source>
        <dbReference type="ARBA" id="ARBA00022723"/>
    </source>
</evidence>
<feature type="binding site" evidence="11">
    <location>
        <position position="262"/>
    </location>
    <ligand>
        <name>Zn(2+)</name>
        <dbReference type="ChEBI" id="CHEBI:29105"/>
        <note>catalytic</note>
    </ligand>
</feature>
<evidence type="ECO:0000256" key="8">
    <source>
        <dbReference type="ARBA" id="ARBA00023134"/>
    </source>
</evidence>
<comment type="similarity">
    <text evidence="11">Belongs to the GTP cyclohydrolase II family.</text>
</comment>
<evidence type="ECO:0000259" key="13">
    <source>
        <dbReference type="Pfam" id="PF00925"/>
    </source>
</evidence>
<evidence type="ECO:0000313" key="14">
    <source>
        <dbReference type="EMBL" id="MQX36103.1"/>
    </source>
</evidence>
<feature type="active site" description="Proton acceptor" evidence="11">
    <location>
        <position position="321"/>
    </location>
</feature>
<dbReference type="CDD" id="cd00641">
    <property type="entry name" value="GTP_cyclohydro2"/>
    <property type="match status" value="1"/>
</dbReference>
<evidence type="ECO:0000256" key="12">
    <source>
        <dbReference type="SAM" id="MobiDB-lite"/>
    </source>
</evidence>
<feature type="active site" description="Nucleophile" evidence="11">
    <location>
        <position position="323"/>
    </location>
</feature>
<dbReference type="NCBIfam" id="NF001591">
    <property type="entry name" value="PRK00393.1"/>
    <property type="match status" value="1"/>
</dbReference>
<dbReference type="PANTHER" id="PTHR21327:SF18">
    <property type="entry name" value="3,4-DIHYDROXY-2-BUTANONE 4-PHOSPHATE SYNTHASE"/>
    <property type="match status" value="1"/>
</dbReference>
<proteinExistence type="inferred from homology"/>
<dbReference type="SUPFAM" id="SSF142695">
    <property type="entry name" value="RibA-like"/>
    <property type="match status" value="1"/>
</dbReference>
<evidence type="ECO:0000256" key="2">
    <source>
        <dbReference type="ARBA" id="ARBA00005520"/>
    </source>
</evidence>
<dbReference type="HAMAP" id="MF_00179">
    <property type="entry name" value="RibA"/>
    <property type="match status" value="1"/>
</dbReference>
<keyword evidence="3 11" id="KW-0686">Riboflavin biosynthesis</keyword>
<dbReference type="EMBL" id="WIVE01000013">
    <property type="protein sequence ID" value="MQX36103.1"/>
    <property type="molecule type" value="Genomic_DNA"/>
</dbReference>
<feature type="binding site" evidence="11">
    <location>
        <position position="309"/>
    </location>
    <ligand>
        <name>GTP</name>
        <dbReference type="ChEBI" id="CHEBI:37565"/>
    </ligand>
</feature>
<keyword evidence="8 11" id="KW-0342">GTP-binding</keyword>
<evidence type="ECO:0000313" key="15">
    <source>
        <dbReference type="Proteomes" id="UP000434582"/>
    </source>
</evidence>
<dbReference type="Proteomes" id="UP000434582">
    <property type="component" value="Unassembled WGS sequence"/>
</dbReference>
<accession>A0A7X1ZCM2</accession>
<evidence type="ECO:0000256" key="11">
    <source>
        <dbReference type="HAMAP-Rule" id="MF_00179"/>
    </source>
</evidence>
<evidence type="ECO:0000256" key="5">
    <source>
        <dbReference type="ARBA" id="ARBA00022741"/>
    </source>
</evidence>
<comment type="pathway">
    <text evidence="1 11">Cofactor biosynthesis; riboflavin biosynthesis; 5-amino-6-(D-ribitylamino)uracil from GTP: step 1/4.</text>
</comment>
<feature type="binding site" evidence="11">
    <location>
        <position position="260"/>
    </location>
    <ligand>
        <name>Zn(2+)</name>
        <dbReference type="ChEBI" id="CHEBI:29105"/>
        <note>catalytic</note>
    </ligand>
</feature>
<sequence>MSPVPRPLSLETLREGSDLLSPYAVTALDRVGRAVAELRRGAPVVVIGPGDAVVCVSAEGLDDGIVARLTALAGSTPALLVTARRASVLRLAAPGSEPVRLTLPGPLTVDQLDHLADPDREEPTHPPAGTTVEPLPPDSGAGASVTLAKLARLLPATLAAPCPGPALEAAAWAAEHDLVAVAAEDILEHHEAAARALRPVGEARVPLDGAEDTRVVAFRPVDGGIEHLAIVIGRPDPDQPVLTRLHSECFTGDLLGSLRCDCGEQLRGAILAIAEQGAGVLLYLAQEGRGIGLVNKLRAYRLQDGGFDTVDANEQLGFDDDERIYSPAAEMLRHLGFQRVRLMTNNPRKISALARHRIEVTERVPHTFPANAHNVGYLRAKARRSGHLF</sequence>
<keyword evidence="5 11" id="KW-0547">Nucleotide-binding</keyword>
<evidence type="ECO:0000256" key="1">
    <source>
        <dbReference type="ARBA" id="ARBA00004853"/>
    </source>
</evidence>
<dbReference type="PANTHER" id="PTHR21327">
    <property type="entry name" value="GTP CYCLOHYDROLASE II-RELATED"/>
    <property type="match status" value="1"/>
</dbReference>
<feature type="binding site" evidence="11">
    <location>
        <position position="265"/>
    </location>
    <ligand>
        <name>GTP</name>
        <dbReference type="ChEBI" id="CHEBI:37565"/>
    </ligand>
</feature>
<comment type="function">
    <text evidence="9 11">Catalyzes the conversion of GTP to 2,5-diamino-6-ribosylamino-4(3H)-pyrimidinone 5'-phosphate (DARP), formate and pyrophosphate.</text>
</comment>
<comment type="catalytic activity">
    <reaction evidence="10 11">
        <text>GTP + 4 H2O = 2,5-diamino-6-hydroxy-4-(5-phosphoribosylamino)-pyrimidine + formate + 2 phosphate + 3 H(+)</text>
        <dbReference type="Rhea" id="RHEA:23704"/>
        <dbReference type="ChEBI" id="CHEBI:15377"/>
        <dbReference type="ChEBI" id="CHEBI:15378"/>
        <dbReference type="ChEBI" id="CHEBI:15740"/>
        <dbReference type="ChEBI" id="CHEBI:37565"/>
        <dbReference type="ChEBI" id="CHEBI:43474"/>
        <dbReference type="ChEBI" id="CHEBI:58614"/>
        <dbReference type="EC" id="3.5.4.25"/>
    </reaction>
</comment>
<dbReference type="FunFam" id="3.40.50.10990:FF:000001">
    <property type="entry name" value="Riboflavin biosynthesis protein RibBA"/>
    <property type="match status" value="1"/>
</dbReference>
<dbReference type="InterPro" id="IPR032677">
    <property type="entry name" value="GTP_cyclohydro_II"/>
</dbReference>
<feature type="domain" description="GTP cyclohydrolase II" evidence="13">
    <location>
        <begin position="202"/>
        <end position="365"/>
    </location>
</feature>
<dbReference type="EC" id="3.5.4.25" evidence="11"/>
<dbReference type="GO" id="GO:0009231">
    <property type="term" value="P:riboflavin biosynthetic process"/>
    <property type="evidence" value="ECO:0007669"/>
    <property type="project" value="UniProtKB-UniRule"/>
</dbReference>
<feature type="region of interest" description="Disordered" evidence="12">
    <location>
        <begin position="116"/>
        <end position="140"/>
    </location>
</feature>
<dbReference type="InterPro" id="IPR036144">
    <property type="entry name" value="RibA-like_sf"/>
</dbReference>
<dbReference type="InterPro" id="IPR000926">
    <property type="entry name" value="RibA"/>
</dbReference>
<keyword evidence="7 11" id="KW-0862">Zinc</keyword>
<evidence type="ECO:0000256" key="9">
    <source>
        <dbReference type="ARBA" id="ARBA00043932"/>
    </source>
</evidence>
<dbReference type="RefSeq" id="WP_153342271.1">
    <property type="nucleotide sequence ID" value="NZ_WIVE01000013.1"/>
</dbReference>
<evidence type="ECO:0000256" key="6">
    <source>
        <dbReference type="ARBA" id="ARBA00022801"/>
    </source>
</evidence>
<evidence type="ECO:0000256" key="3">
    <source>
        <dbReference type="ARBA" id="ARBA00022619"/>
    </source>
</evidence>
<dbReference type="GO" id="GO:0003935">
    <property type="term" value="F:GTP cyclohydrolase II activity"/>
    <property type="evidence" value="ECO:0007669"/>
    <property type="project" value="UniProtKB-UniRule"/>
</dbReference>
<keyword evidence="4 11" id="KW-0479">Metal-binding</keyword>
<keyword evidence="6 11" id="KW-0378">Hydrolase</keyword>
<dbReference type="GO" id="GO:0008270">
    <property type="term" value="F:zinc ion binding"/>
    <property type="evidence" value="ECO:0007669"/>
    <property type="project" value="UniProtKB-UniRule"/>
</dbReference>
<comment type="similarity">
    <text evidence="2">In the N-terminal section; belongs to the DHBP synthase family.</text>
</comment>
<feature type="binding site" evidence="11">
    <location>
        <position position="249"/>
    </location>
    <ligand>
        <name>Zn(2+)</name>
        <dbReference type="ChEBI" id="CHEBI:29105"/>
        <note>catalytic</note>
    </ligand>
</feature>
<feature type="binding site" evidence="11">
    <location>
        <begin position="244"/>
        <end position="248"/>
    </location>
    <ligand>
        <name>GTP</name>
        <dbReference type="ChEBI" id="CHEBI:37565"/>
    </ligand>
</feature>
<comment type="cofactor">
    <cofactor evidence="11">
        <name>Zn(2+)</name>
        <dbReference type="ChEBI" id="CHEBI:29105"/>
    </cofactor>
    <text evidence="11">Binds 1 zinc ion per subunit.</text>
</comment>
<evidence type="ECO:0000256" key="7">
    <source>
        <dbReference type="ARBA" id="ARBA00022833"/>
    </source>
</evidence>
<comment type="caution">
    <text evidence="14">The sequence shown here is derived from an EMBL/GenBank/DDBJ whole genome shotgun (WGS) entry which is preliminary data.</text>
</comment>
<keyword evidence="15" id="KW-1185">Reference proteome</keyword>
<dbReference type="GO" id="GO:0005829">
    <property type="term" value="C:cytosol"/>
    <property type="evidence" value="ECO:0007669"/>
    <property type="project" value="TreeGrafter"/>
</dbReference>
<reference evidence="14 15" key="1">
    <citation type="submission" date="2019-10" db="EMBL/GenBank/DDBJ databases">
        <title>Draft whole-genome sequence of the purple nonsulfur photosynthetic bacterium Roseospira navarrensis DSM 15114.</title>
        <authorList>
            <person name="Kyndt J.A."/>
            <person name="Meyer T.E."/>
        </authorList>
    </citation>
    <scope>NUCLEOTIDE SEQUENCE [LARGE SCALE GENOMIC DNA]</scope>
    <source>
        <strain evidence="14 15">DSM 15114</strain>
    </source>
</reference>
<dbReference type="GO" id="GO:0005525">
    <property type="term" value="F:GTP binding"/>
    <property type="evidence" value="ECO:0007669"/>
    <property type="project" value="UniProtKB-KW"/>
</dbReference>
<organism evidence="14 15">
    <name type="scientific">Roseospira navarrensis</name>
    <dbReference type="NCBI Taxonomy" id="140058"/>
    <lineage>
        <taxon>Bacteria</taxon>
        <taxon>Pseudomonadati</taxon>
        <taxon>Pseudomonadota</taxon>
        <taxon>Alphaproteobacteria</taxon>
        <taxon>Rhodospirillales</taxon>
        <taxon>Rhodospirillaceae</taxon>
        <taxon>Roseospira</taxon>
    </lineage>
</organism>
<dbReference type="Gene3D" id="3.40.50.10990">
    <property type="entry name" value="GTP cyclohydrolase II"/>
    <property type="match status" value="1"/>
</dbReference>
<feature type="binding site" evidence="11">
    <location>
        <begin position="287"/>
        <end position="289"/>
    </location>
    <ligand>
        <name>GTP</name>
        <dbReference type="ChEBI" id="CHEBI:37565"/>
    </ligand>
</feature>
<dbReference type="UniPathway" id="UPA00275">
    <property type="reaction ID" value="UER00400"/>
</dbReference>
<feature type="binding site" evidence="11">
    <location>
        <position position="349"/>
    </location>
    <ligand>
        <name>GTP</name>
        <dbReference type="ChEBI" id="CHEBI:37565"/>
    </ligand>
</feature>
<dbReference type="NCBIfam" id="TIGR00505">
    <property type="entry name" value="ribA"/>
    <property type="match status" value="1"/>
</dbReference>
<dbReference type="Pfam" id="PF00925">
    <property type="entry name" value="GTP_cyclohydro2"/>
    <property type="match status" value="1"/>
</dbReference>
<gene>
    <name evidence="11 14" type="primary">ribA</name>
    <name evidence="14" type="ORF">GHC57_06185</name>
</gene>
<feature type="binding site" evidence="11">
    <location>
        <position position="344"/>
    </location>
    <ligand>
        <name>GTP</name>
        <dbReference type="ChEBI" id="CHEBI:37565"/>
    </ligand>
</feature>
<dbReference type="OrthoDB" id="9793111at2"/>
<dbReference type="AlphaFoldDB" id="A0A7X1ZCM2"/>
<name>A0A7X1ZCM2_9PROT</name>